<dbReference type="GO" id="GO:0004190">
    <property type="term" value="F:aspartic-type endopeptidase activity"/>
    <property type="evidence" value="ECO:0007669"/>
    <property type="project" value="InterPro"/>
</dbReference>
<organism evidence="8">
    <name type="scientific">marine metagenome</name>
    <dbReference type="NCBI Taxonomy" id="408172"/>
    <lineage>
        <taxon>unclassified sequences</taxon>
        <taxon>metagenomes</taxon>
        <taxon>ecological metagenomes</taxon>
    </lineage>
</organism>
<reference evidence="8" key="1">
    <citation type="submission" date="2018-05" db="EMBL/GenBank/DDBJ databases">
        <authorList>
            <person name="Lanie J.A."/>
            <person name="Ng W.-L."/>
            <person name="Kazmierczak K.M."/>
            <person name="Andrzejewski T.M."/>
            <person name="Davidsen T.M."/>
            <person name="Wayne K.J."/>
            <person name="Tettelin H."/>
            <person name="Glass J.I."/>
            <person name="Rusch D."/>
            <person name="Podicherti R."/>
            <person name="Tsui H.-C.T."/>
            <person name="Winkler M.E."/>
        </authorList>
    </citation>
    <scope>NUCLEOTIDE SEQUENCE</scope>
</reference>
<dbReference type="Pfam" id="PF01252">
    <property type="entry name" value="Peptidase_A8"/>
    <property type="match status" value="1"/>
</dbReference>
<dbReference type="NCBIfam" id="TIGR00077">
    <property type="entry name" value="lspA"/>
    <property type="match status" value="1"/>
</dbReference>
<keyword evidence="3 7" id="KW-0812">Transmembrane</keyword>
<evidence type="ECO:0000256" key="6">
    <source>
        <dbReference type="ARBA" id="ARBA00023136"/>
    </source>
</evidence>
<evidence type="ECO:0000256" key="1">
    <source>
        <dbReference type="ARBA" id="ARBA00022475"/>
    </source>
</evidence>
<dbReference type="AlphaFoldDB" id="A0A381NQ21"/>
<keyword evidence="6 7" id="KW-0472">Membrane</keyword>
<accession>A0A381NQ21</accession>
<feature type="transmembrane region" description="Helical" evidence="7">
    <location>
        <begin position="59"/>
        <end position="77"/>
    </location>
</feature>
<dbReference type="PRINTS" id="PR00781">
    <property type="entry name" value="LIPOSIGPTASE"/>
</dbReference>
<keyword evidence="4" id="KW-0378">Hydrolase</keyword>
<keyword evidence="5 7" id="KW-1133">Transmembrane helix</keyword>
<dbReference type="PANTHER" id="PTHR33695">
    <property type="entry name" value="LIPOPROTEIN SIGNAL PEPTIDASE"/>
    <property type="match status" value="1"/>
</dbReference>
<protein>
    <recommendedName>
        <fullName evidence="9">Lipoprotein signal peptidase</fullName>
    </recommendedName>
</protein>
<dbReference type="GO" id="GO:0016020">
    <property type="term" value="C:membrane"/>
    <property type="evidence" value="ECO:0007669"/>
    <property type="project" value="InterPro"/>
</dbReference>
<evidence type="ECO:0000256" key="4">
    <source>
        <dbReference type="ARBA" id="ARBA00022801"/>
    </source>
</evidence>
<dbReference type="GO" id="GO:0006508">
    <property type="term" value="P:proteolysis"/>
    <property type="evidence" value="ECO:0007669"/>
    <property type="project" value="UniProtKB-KW"/>
</dbReference>
<evidence type="ECO:0000313" key="8">
    <source>
        <dbReference type="EMBL" id="SUZ56627.1"/>
    </source>
</evidence>
<dbReference type="EMBL" id="UINC01000513">
    <property type="protein sequence ID" value="SUZ56627.1"/>
    <property type="molecule type" value="Genomic_DNA"/>
</dbReference>
<dbReference type="HAMAP" id="MF_00161">
    <property type="entry name" value="LspA"/>
    <property type="match status" value="1"/>
</dbReference>
<dbReference type="PANTHER" id="PTHR33695:SF1">
    <property type="entry name" value="LIPOPROTEIN SIGNAL PEPTIDASE"/>
    <property type="match status" value="1"/>
</dbReference>
<evidence type="ECO:0000256" key="7">
    <source>
        <dbReference type="SAM" id="Phobius"/>
    </source>
</evidence>
<evidence type="ECO:0000256" key="3">
    <source>
        <dbReference type="ARBA" id="ARBA00022692"/>
    </source>
</evidence>
<dbReference type="InterPro" id="IPR001872">
    <property type="entry name" value="Peptidase_A8"/>
</dbReference>
<feature type="transmembrane region" description="Helical" evidence="7">
    <location>
        <begin position="121"/>
        <end position="142"/>
    </location>
</feature>
<evidence type="ECO:0000256" key="2">
    <source>
        <dbReference type="ARBA" id="ARBA00022670"/>
    </source>
</evidence>
<evidence type="ECO:0000256" key="5">
    <source>
        <dbReference type="ARBA" id="ARBA00022989"/>
    </source>
</evidence>
<keyword evidence="2" id="KW-0645">Protease</keyword>
<proteinExistence type="inferred from homology"/>
<keyword evidence="1" id="KW-1003">Cell membrane</keyword>
<sequence length="158" mass="17360">MNPVVYSIIAVAVDQITKAITRATMDLHDSISILGDFFRLTYVENSGIAFGINFQGGTVVFTFLASVATVGVAWYLWKSQKADFIHRLALSLILGGAVGNLMDRFLFGRVVDFFHFSIGQYSWPVFNVADSCVTVGMVLFLYSGYVSEDGNSKTDEST</sequence>
<feature type="transmembrane region" description="Helical" evidence="7">
    <location>
        <begin position="84"/>
        <end position="101"/>
    </location>
</feature>
<evidence type="ECO:0008006" key="9">
    <source>
        <dbReference type="Google" id="ProtNLM"/>
    </source>
</evidence>
<gene>
    <name evidence="8" type="ORF">METZ01_LOCUS9481</name>
</gene>
<name>A0A381NQ21_9ZZZZ</name>